<dbReference type="SUPFAM" id="SSF52047">
    <property type="entry name" value="RNI-like"/>
    <property type="match status" value="1"/>
</dbReference>
<dbReference type="InterPro" id="IPR032675">
    <property type="entry name" value="LRR_dom_sf"/>
</dbReference>
<evidence type="ECO:0000256" key="2">
    <source>
        <dbReference type="ARBA" id="ARBA00022737"/>
    </source>
</evidence>
<dbReference type="PANTHER" id="PTHR11017:SF259">
    <property type="entry name" value="ADP-RIBOSYL CYCLASE_CYCLIC ADP-RIBOSE HYDROLASE"/>
    <property type="match status" value="1"/>
</dbReference>
<keyword evidence="4" id="KW-1185">Reference proteome</keyword>
<keyword evidence="1" id="KW-0433">Leucine-rich repeat</keyword>
<dbReference type="EMBL" id="JASCZI010272754">
    <property type="protein sequence ID" value="MED6223384.1"/>
    <property type="molecule type" value="Genomic_DNA"/>
</dbReference>
<accession>A0ABU6ZN09</accession>
<keyword evidence="2" id="KW-0677">Repeat</keyword>
<dbReference type="Gene3D" id="3.80.10.10">
    <property type="entry name" value="Ribonuclease Inhibitor"/>
    <property type="match status" value="1"/>
</dbReference>
<evidence type="ECO:0000313" key="4">
    <source>
        <dbReference type="Proteomes" id="UP001341840"/>
    </source>
</evidence>
<dbReference type="InterPro" id="IPR044974">
    <property type="entry name" value="Disease_R_plants"/>
</dbReference>
<comment type="caution">
    <text evidence="3">The sequence shown here is derived from an EMBL/GenBank/DDBJ whole genome shotgun (WGS) entry which is preliminary data.</text>
</comment>
<proteinExistence type="predicted"/>
<dbReference type="Proteomes" id="UP001341840">
    <property type="component" value="Unassembled WGS sequence"/>
</dbReference>
<evidence type="ECO:0000313" key="3">
    <source>
        <dbReference type="EMBL" id="MED6223384.1"/>
    </source>
</evidence>
<gene>
    <name evidence="3" type="ORF">PIB30_073519</name>
</gene>
<protein>
    <submittedName>
        <fullName evidence="3">Uncharacterized protein</fullName>
    </submittedName>
</protein>
<name>A0ABU6ZN09_9FABA</name>
<dbReference type="Pfam" id="PF07725">
    <property type="entry name" value="LRR_3"/>
    <property type="match status" value="1"/>
</dbReference>
<sequence length="131" mass="15491">MWLKTKPPLHYYSQWDPKDLSHVLRENKEAENLEAIVVRYHEIREELNVEALSKMSRLKLLRLGKVNFSGRLHFLSNELAYLAWDNFPFTCLPSSFQPNKLVELFLTHSNIQELWEGIKVCHNNIVFFCSS</sequence>
<evidence type="ECO:0000256" key="1">
    <source>
        <dbReference type="ARBA" id="ARBA00022614"/>
    </source>
</evidence>
<organism evidence="3 4">
    <name type="scientific">Stylosanthes scabra</name>
    <dbReference type="NCBI Taxonomy" id="79078"/>
    <lineage>
        <taxon>Eukaryota</taxon>
        <taxon>Viridiplantae</taxon>
        <taxon>Streptophyta</taxon>
        <taxon>Embryophyta</taxon>
        <taxon>Tracheophyta</taxon>
        <taxon>Spermatophyta</taxon>
        <taxon>Magnoliopsida</taxon>
        <taxon>eudicotyledons</taxon>
        <taxon>Gunneridae</taxon>
        <taxon>Pentapetalae</taxon>
        <taxon>rosids</taxon>
        <taxon>fabids</taxon>
        <taxon>Fabales</taxon>
        <taxon>Fabaceae</taxon>
        <taxon>Papilionoideae</taxon>
        <taxon>50 kb inversion clade</taxon>
        <taxon>dalbergioids sensu lato</taxon>
        <taxon>Dalbergieae</taxon>
        <taxon>Pterocarpus clade</taxon>
        <taxon>Stylosanthes</taxon>
    </lineage>
</organism>
<dbReference type="PANTHER" id="PTHR11017">
    <property type="entry name" value="LEUCINE-RICH REPEAT-CONTAINING PROTEIN"/>
    <property type="match status" value="1"/>
</dbReference>
<dbReference type="InterPro" id="IPR011713">
    <property type="entry name" value="Leu-rich_rpt_3"/>
</dbReference>
<reference evidence="3 4" key="1">
    <citation type="journal article" date="2023" name="Plants (Basel)">
        <title>Bridging the Gap: Combining Genomics and Transcriptomics Approaches to Understand Stylosanthes scabra, an Orphan Legume from the Brazilian Caatinga.</title>
        <authorList>
            <person name="Ferreira-Neto J.R.C."/>
            <person name="da Silva M.D."/>
            <person name="Binneck E."/>
            <person name="de Melo N.F."/>
            <person name="da Silva R.H."/>
            <person name="de Melo A.L.T.M."/>
            <person name="Pandolfi V."/>
            <person name="Bustamante F.O."/>
            <person name="Brasileiro-Vidal A.C."/>
            <person name="Benko-Iseppon A.M."/>
        </authorList>
    </citation>
    <scope>NUCLEOTIDE SEQUENCE [LARGE SCALE GENOMIC DNA]</scope>
    <source>
        <tissue evidence="3">Leaves</tissue>
    </source>
</reference>